<evidence type="ECO:0000313" key="2">
    <source>
        <dbReference type="EMBL" id="PIR98113.1"/>
    </source>
</evidence>
<evidence type="ECO:0000256" key="1">
    <source>
        <dbReference type="SAM" id="Phobius"/>
    </source>
</evidence>
<feature type="transmembrane region" description="Helical" evidence="1">
    <location>
        <begin position="7"/>
        <end position="31"/>
    </location>
</feature>
<sequence>MNRTRSAFQIVITIVTVIAVIFGAYIGIWWLNRDVVNREAEIRRDQYEVQETARDEVLRQAAQIEAVDVQLTNPTMTDDQKATLNGQRAAMVTQLCNVASSISGGVTAPVSDAVQRYCGYTP</sequence>
<comment type="caution">
    <text evidence="2">The sequence shown here is derived from an EMBL/GenBank/DDBJ whole genome shotgun (WGS) entry which is preliminary data.</text>
</comment>
<reference evidence="3" key="1">
    <citation type="submission" date="2017-09" db="EMBL/GenBank/DDBJ databases">
        <title>Depth-based differentiation of microbial function through sediment-hosted aquifers and enrichment of novel symbionts in the deep terrestrial subsurface.</title>
        <authorList>
            <person name="Probst A.J."/>
            <person name="Ladd B."/>
            <person name="Jarett J.K."/>
            <person name="Geller-Mcgrath D.E."/>
            <person name="Sieber C.M.K."/>
            <person name="Emerson J.B."/>
            <person name="Anantharaman K."/>
            <person name="Thomas B.C."/>
            <person name="Malmstrom R."/>
            <person name="Stieglmeier M."/>
            <person name="Klingl A."/>
            <person name="Woyke T."/>
            <person name="Ryan C.M."/>
            <person name="Banfield J.F."/>
        </authorList>
    </citation>
    <scope>NUCLEOTIDE SEQUENCE [LARGE SCALE GENOMIC DNA]</scope>
</reference>
<accession>A0A2H0VGB8</accession>
<keyword evidence="1" id="KW-1133">Transmembrane helix</keyword>
<dbReference type="Proteomes" id="UP000231466">
    <property type="component" value="Unassembled WGS sequence"/>
</dbReference>
<organism evidence="2 3">
    <name type="scientific">Candidatus Colwellbacteria bacterium CG10_big_fil_rev_8_21_14_0_10_42_22</name>
    <dbReference type="NCBI Taxonomy" id="1974540"/>
    <lineage>
        <taxon>Bacteria</taxon>
        <taxon>Candidatus Colwelliibacteriota</taxon>
    </lineage>
</organism>
<proteinExistence type="predicted"/>
<name>A0A2H0VGB8_9BACT</name>
<dbReference type="AlphaFoldDB" id="A0A2H0VGB8"/>
<keyword evidence="1" id="KW-0472">Membrane</keyword>
<gene>
    <name evidence="2" type="ORF">COT89_01095</name>
</gene>
<protein>
    <submittedName>
        <fullName evidence="2">Uncharacterized protein</fullName>
    </submittedName>
</protein>
<dbReference type="EMBL" id="PFAH01000004">
    <property type="protein sequence ID" value="PIR98113.1"/>
    <property type="molecule type" value="Genomic_DNA"/>
</dbReference>
<evidence type="ECO:0000313" key="3">
    <source>
        <dbReference type="Proteomes" id="UP000231466"/>
    </source>
</evidence>
<keyword evidence="1" id="KW-0812">Transmembrane</keyword>